<evidence type="ECO:0000313" key="1">
    <source>
        <dbReference type="EMBL" id="GAL28301.1"/>
    </source>
</evidence>
<name>A0ABQ0JHR7_9VIBR</name>
<evidence type="ECO:0000313" key="2">
    <source>
        <dbReference type="Proteomes" id="UP000029223"/>
    </source>
</evidence>
<gene>
    <name evidence="1" type="ORF">JCM19239_3557</name>
</gene>
<keyword evidence="2" id="KW-1185">Reference proteome</keyword>
<accession>A0ABQ0JHR7</accession>
<dbReference type="Proteomes" id="UP000029223">
    <property type="component" value="Unassembled WGS sequence"/>
</dbReference>
<comment type="caution">
    <text evidence="1">The sequence shown here is derived from an EMBL/GenBank/DDBJ whole genome shotgun (WGS) entry which is preliminary data.</text>
</comment>
<reference evidence="2" key="1">
    <citation type="submission" date="2014-09" db="EMBL/GenBank/DDBJ databases">
        <title>Vibrio variabilis JCM 19239. (C206) whole genome shotgun sequence.</title>
        <authorList>
            <person name="Sawabe T."/>
            <person name="Meirelles P."/>
            <person name="Nakanishi M."/>
            <person name="Sayaka M."/>
            <person name="Hattori M."/>
            <person name="Ohkuma M."/>
        </authorList>
    </citation>
    <scope>NUCLEOTIDE SEQUENCE [LARGE SCALE GENOMIC DNA]</scope>
    <source>
        <strain evidence="2">JCM 19239</strain>
    </source>
</reference>
<organism evidence="1 2">
    <name type="scientific">Vibrio variabilis</name>
    <dbReference type="NCBI Taxonomy" id="990271"/>
    <lineage>
        <taxon>Bacteria</taxon>
        <taxon>Pseudomonadati</taxon>
        <taxon>Pseudomonadota</taxon>
        <taxon>Gammaproteobacteria</taxon>
        <taxon>Vibrionales</taxon>
        <taxon>Vibrionaceae</taxon>
        <taxon>Vibrio</taxon>
    </lineage>
</organism>
<proteinExistence type="predicted"/>
<dbReference type="EMBL" id="BBMS01000041">
    <property type="protein sequence ID" value="GAL28301.1"/>
    <property type="molecule type" value="Genomic_DNA"/>
</dbReference>
<protein>
    <submittedName>
        <fullName evidence="1">Uncharacterized protein</fullName>
    </submittedName>
</protein>
<sequence length="40" mass="4264">MSQHCTQGQKNCQSCHLSKSGVSDDGLALLFTELNANEPA</sequence>